<name>A0AAN8IIC9_TRICO</name>
<organism evidence="2 3">
    <name type="scientific">Trichostrongylus colubriformis</name>
    <name type="common">Black scour worm</name>
    <dbReference type="NCBI Taxonomy" id="6319"/>
    <lineage>
        <taxon>Eukaryota</taxon>
        <taxon>Metazoa</taxon>
        <taxon>Ecdysozoa</taxon>
        <taxon>Nematoda</taxon>
        <taxon>Chromadorea</taxon>
        <taxon>Rhabditida</taxon>
        <taxon>Rhabditina</taxon>
        <taxon>Rhabditomorpha</taxon>
        <taxon>Strongyloidea</taxon>
        <taxon>Trichostrongylidae</taxon>
        <taxon>Trichostrongylus</taxon>
    </lineage>
</organism>
<dbReference type="AlphaFoldDB" id="A0AAN8IIC9"/>
<evidence type="ECO:0000256" key="1">
    <source>
        <dbReference type="SAM" id="Phobius"/>
    </source>
</evidence>
<reference evidence="2 3" key="1">
    <citation type="submission" date="2019-10" db="EMBL/GenBank/DDBJ databases">
        <title>Assembly and Annotation for the nematode Trichostrongylus colubriformis.</title>
        <authorList>
            <person name="Martin J."/>
        </authorList>
    </citation>
    <scope>NUCLEOTIDE SEQUENCE [LARGE SCALE GENOMIC DNA]</scope>
    <source>
        <strain evidence="2">G859</strain>
        <tissue evidence="2">Whole worm</tissue>
    </source>
</reference>
<accession>A0AAN8IIC9</accession>
<keyword evidence="3" id="KW-1185">Reference proteome</keyword>
<protein>
    <recommendedName>
        <fullName evidence="4">ShKT domain-containing protein</fullName>
    </recommendedName>
</protein>
<keyword evidence="1" id="KW-0472">Membrane</keyword>
<dbReference type="Proteomes" id="UP001331761">
    <property type="component" value="Unassembled WGS sequence"/>
</dbReference>
<keyword evidence="1" id="KW-1133">Transmembrane helix</keyword>
<sequence>MPSLSLSSYHPYGTHERERELHCHLRRRNEFGGIHFSEIRIIDRYQLGSLTTKVPYNSAKHLQVRNRNRVNTKSKKCFLRAIPAVNDDLAMVGSVHDEIKTVQGNCTSSLWKQLLPRPRWRCTCPSEKHKYIQTTPHVCQSQLYMFFYIVCALFLLNAFTAEAAVDRCQDTPGMEDVCWEISGKGKCKTFKSLAETGCRKSCKMCQ</sequence>
<evidence type="ECO:0000313" key="2">
    <source>
        <dbReference type="EMBL" id="KAK5971463.1"/>
    </source>
</evidence>
<evidence type="ECO:0008006" key="4">
    <source>
        <dbReference type="Google" id="ProtNLM"/>
    </source>
</evidence>
<feature type="transmembrane region" description="Helical" evidence="1">
    <location>
        <begin position="143"/>
        <end position="165"/>
    </location>
</feature>
<gene>
    <name evidence="2" type="ORF">GCK32_006077</name>
</gene>
<keyword evidence="1" id="KW-0812">Transmembrane</keyword>
<comment type="caution">
    <text evidence="2">The sequence shown here is derived from an EMBL/GenBank/DDBJ whole genome shotgun (WGS) entry which is preliminary data.</text>
</comment>
<proteinExistence type="predicted"/>
<dbReference type="EMBL" id="WIXE01017748">
    <property type="protein sequence ID" value="KAK5971463.1"/>
    <property type="molecule type" value="Genomic_DNA"/>
</dbReference>
<evidence type="ECO:0000313" key="3">
    <source>
        <dbReference type="Proteomes" id="UP001331761"/>
    </source>
</evidence>